<organism evidence="1">
    <name type="scientific">Myoviridae sp. ct96L1</name>
    <dbReference type="NCBI Taxonomy" id="2826623"/>
    <lineage>
        <taxon>Viruses</taxon>
        <taxon>Duplodnaviria</taxon>
        <taxon>Heunggongvirae</taxon>
        <taxon>Uroviricota</taxon>
        <taxon>Caudoviricetes</taxon>
    </lineage>
</organism>
<sequence length="91" mass="11053">MNLIETMTLMISGSYKDRFKAEYYQTKIRYEKLKSLNNKIEAYRHLDYDKRNIMEEPKHDCPIDMLREQQHIMGEYLHILEVRAEIEGVEL</sequence>
<name>A0A8S5N3Z1_9CAUD</name>
<accession>A0A8S5N3Z1</accession>
<dbReference type="EMBL" id="BK015051">
    <property type="protein sequence ID" value="DAD88978.1"/>
    <property type="molecule type" value="Genomic_DNA"/>
</dbReference>
<dbReference type="InterPro" id="IPR054052">
    <property type="entry name" value="Y16Q-like"/>
</dbReference>
<proteinExistence type="predicted"/>
<dbReference type="Pfam" id="PF21825">
    <property type="entry name" value="crAss001_48"/>
    <property type="match status" value="1"/>
</dbReference>
<reference evidence="1" key="1">
    <citation type="journal article" date="2021" name="Proc. Natl. Acad. Sci. U.S.A.">
        <title>A Catalog of Tens of Thousands of Viruses from Human Metagenomes Reveals Hidden Associations with Chronic Diseases.</title>
        <authorList>
            <person name="Tisza M.J."/>
            <person name="Buck C.B."/>
        </authorList>
    </citation>
    <scope>NUCLEOTIDE SEQUENCE</scope>
    <source>
        <strain evidence="1">Ct96L1</strain>
    </source>
</reference>
<evidence type="ECO:0000313" key="1">
    <source>
        <dbReference type="EMBL" id="DAD88978.1"/>
    </source>
</evidence>
<protein>
    <submittedName>
        <fullName evidence="1">Uncharacterized protein</fullName>
    </submittedName>
</protein>